<dbReference type="OMA" id="ANACWGF"/>
<evidence type="ECO:0000313" key="2">
    <source>
        <dbReference type="EMBL" id="BAM81890.1"/>
    </source>
</evidence>
<dbReference type="PANTHER" id="PTHR42923">
    <property type="entry name" value="PROTOPORPHYRINOGEN OXIDASE"/>
    <property type="match status" value="1"/>
</dbReference>
<dbReference type="AlphaFoldDB" id="M1V667"/>
<dbReference type="EMBL" id="AP006498">
    <property type="protein sequence ID" value="BAM81890.1"/>
    <property type="molecule type" value="Genomic_DNA"/>
</dbReference>
<dbReference type="InterPro" id="IPR002937">
    <property type="entry name" value="Amino_oxidase"/>
</dbReference>
<accession>M1V667</accession>
<dbReference type="Pfam" id="PF01593">
    <property type="entry name" value="Amino_oxidase"/>
    <property type="match status" value="1"/>
</dbReference>
<name>M1V667_CYAM1</name>
<dbReference type="eggNOG" id="KOG0029">
    <property type="taxonomic scope" value="Eukaryota"/>
</dbReference>
<dbReference type="OrthoDB" id="2219495at2759"/>
<evidence type="ECO:0000313" key="3">
    <source>
        <dbReference type="Proteomes" id="UP000007014"/>
    </source>
</evidence>
<dbReference type="PANTHER" id="PTHR42923:SF24">
    <property type="entry name" value="OS04G0560500 PROTEIN"/>
    <property type="match status" value="1"/>
</dbReference>
<dbReference type="InterPro" id="IPR050464">
    <property type="entry name" value="Zeta_carotene_desat/Oxidored"/>
</dbReference>
<dbReference type="InterPro" id="IPR036188">
    <property type="entry name" value="FAD/NAD-bd_sf"/>
</dbReference>
<reference evidence="2 3" key="2">
    <citation type="journal article" date="2007" name="BMC Biol.">
        <title>A 100%-complete sequence reveals unusually simple genomic features in the hot-spring red alga Cyanidioschyzon merolae.</title>
        <authorList>
            <person name="Nozaki H."/>
            <person name="Takano H."/>
            <person name="Misumi O."/>
            <person name="Terasawa K."/>
            <person name="Matsuzaki M."/>
            <person name="Maruyama S."/>
            <person name="Nishida K."/>
            <person name="Yagisawa F."/>
            <person name="Yoshida Y."/>
            <person name="Fujiwara T."/>
            <person name="Takio S."/>
            <person name="Tamura K."/>
            <person name="Chung S.J."/>
            <person name="Nakamura S."/>
            <person name="Kuroiwa H."/>
            <person name="Tanaka K."/>
            <person name="Sato N."/>
            <person name="Kuroiwa T."/>
        </authorList>
    </citation>
    <scope>NUCLEOTIDE SEQUENCE [LARGE SCALE GENOMIC DNA]</scope>
    <source>
        <strain evidence="2 3">10D</strain>
    </source>
</reference>
<dbReference type="GO" id="GO:0016491">
    <property type="term" value="F:oxidoreductase activity"/>
    <property type="evidence" value="ECO:0007669"/>
    <property type="project" value="InterPro"/>
</dbReference>
<dbReference type="Gene3D" id="3.50.50.60">
    <property type="entry name" value="FAD/NAD(P)-binding domain"/>
    <property type="match status" value="3"/>
</dbReference>
<sequence>MFQSALPTRRQSRHCKNLSRQRCLRTCIASADPESRTRPLRVAIVGGGWAGLGAAHALTSSPRNREAFHVTLIESRESIGGLAAGWVQRENRPVEVGVHGFWKPYVNIFDLVYRQLRLAGDADPFTRFTRSAQYSPAGLEAESPLFSELPRLPSPLGTMIYPRFYRLPWMDRLSAFALFDAVADFDNSPEAWRKYDQMTARELFTRYGCSERLITNAFEPMLLVGLFAPSELCSASGALGMLYYFILAHQSDFDVKWVRGTTAERVFEPWLQVMTQQRGLDLRLGTRVVDVDLHPTRGHVDALMLQDGGNSPERLPVDAVIFAVGISGAQALVRQSAALAKHSSQFRRFMHLGSVDVLAVRLYYDRRMRLHRPSNAFFGFDADIGGTFFDLNALHDESFGDAPGEVIEMDLYGASSLLVWDNDSIVEHCDRILRKCIASAMNEARVIDSTVVRAPRAVTHFRPGSYRHFPQVRATDAGLQNNVYFAGDWIDTRHGSFSQEKAYVTGLEAANALIVDRARGQPFPVLPVEPDEPHVVLARRMRRLREML</sequence>
<feature type="domain" description="Amine oxidase" evidence="1">
    <location>
        <begin position="50"/>
        <end position="514"/>
    </location>
</feature>
<dbReference type="HOGENOM" id="CLU_021719_0_0_1"/>
<dbReference type="GeneID" id="16995916"/>
<dbReference type="KEGG" id="cme:CYME_CMP289C"/>
<evidence type="ECO:0000259" key="1">
    <source>
        <dbReference type="Pfam" id="PF01593"/>
    </source>
</evidence>
<organism evidence="2 3">
    <name type="scientific">Cyanidioschyzon merolae (strain NIES-3377 / 10D)</name>
    <name type="common">Unicellular red alga</name>
    <dbReference type="NCBI Taxonomy" id="280699"/>
    <lineage>
        <taxon>Eukaryota</taxon>
        <taxon>Rhodophyta</taxon>
        <taxon>Bangiophyceae</taxon>
        <taxon>Cyanidiales</taxon>
        <taxon>Cyanidiaceae</taxon>
        <taxon>Cyanidioschyzon</taxon>
    </lineage>
</organism>
<gene>
    <name evidence="2" type="ORF">CYME_CMP289C</name>
</gene>
<dbReference type="Gramene" id="CMP289CT">
    <property type="protein sequence ID" value="CMP289CT"/>
    <property type="gene ID" value="CMP289C"/>
</dbReference>
<protein>
    <submittedName>
        <fullName evidence="2">Similar to phytoene desaturase</fullName>
    </submittedName>
</protein>
<keyword evidence="3" id="KW-1185">Reference proteome</keyword>
<dbReference type="STRING" id="280699.M1V667"/>
<dbReference type="RefSeq" id="XP_005537926.1">
    <property type="nucleotide sequence ID" value="XM_005537869.1"/>
</dbReference>
<proteinExistence type="predicted"/>
<dbReference type="Proteomes" id="UP000007014">
    <property type="component" value="Chromosome 16"/>
</dbReference>
<dbReference type="SUPFAM" id="SSF51905">
    <property type="entry name" value="FAD/NAD(P)-binding domain"/>
    <property type="match status" value="1"/>
</dbReference>
<reference evidence="2 3" key="1">
    <citation type="journal article" date="2004" name="Nature">
        <title>Genome sequence of the ultrasmall unicellular red alga Cyanidioschyzon merolae 10D.</title>
        <authorList>
            <person name="Matsuzaki M."/>
            <person name="Misumi O."/>
            <person name="Shin-i T."/>
            <person name="Maruyama S."/>
            <person name="Takahara M."/>
            <person name="Miyagishima S."/>
            <person name="Mori T."/>
            <person name="Nishida K."/>
            <person name="Yagisawa F."/>
            <person name="Nishida K."/>
            <person name="Yoshida Y."/>
            <person name="Nishimura Y."/>
            <person name="Nakao S."/>
            <person name="Kobayashi T."/>
            <person name="Momoyama Y."/>
            <person name="Higashiyama T."/>
            <person name="Minoda A."/>
            <person name="Sano M."/>
            <person name="Nomoto H."/>
            <person name="Oishi K."/>
            <person name="Hayashi H."/>
            <person name="Ohta F."/>
            <person name="Nishizaka S."/>
            <person name="Haga S."/>
            <person name="Miura S."/>
            <person name="Morishita T."/>
            <person name="Kabeya Y."/>
            <person name="Terasawa K."/>
            <person name="Suzuki Y."/>
            <person name="Ishii Y."/>
            <person name="Asakawa S."/>
            <person name="Takano H."/>
            <person name="Ohta N."/>
            <person name="Kuroiwa H."/>
            <person name="Tanaka K."/>
            <person name="Shimizu N."/>
            <person name="Sugano S."/>
            <person name="Sato N."/>
            <person name="Nozaki H."/>
            <person name="Ogasawara N."/>
            <person name="Kohara Y."/>
            <person name="Kuroiwa T."/>
        </authorList>
    </citation>
    <scope>NUCLEOTIDE SEQUENCE [LARGE SCALE GENOMIC DNA]</scope>
    <source>
        <strain evidence="2 3">10D</strain>
    </source>
</reference>